<dbReference type="GeneID" id="96790059"/>
<dbReference type="Proteomes" id="UP000186455">
    <property type="component" value="Unassembled WGS sequence"/>
</dbReference>
<reference evidence="2 3" key="1">
    <citation type="submission" date="2015-06" db="EMBL/GenBank/DDBJ databases">
        <title>Cloning and characterization of the uncialamcin biosynthetic gene cluster.</title>
        <authorList>
            <person name="Yan X."/>
            <person name="Huang T."/>
            <person name="Ge H."/>
            <person name="Shen B."/>
        </authorList>
    </citation>
    <scope>NUCLEOTIDE SEQUENCE [LARGE SCALE GENOMIC DNA]</scope>
    <source>
        <strain evidence="2 3">DCA2648</strain>
    </source>
</reference>
<evidence type="ECO:0000256" key="1">
    <source>
        <dbReference type="SAM" id="MobiDB-lite"/>
    </source>
</evidence>
<dbReference type="InterPro" id="IPR036736">
    <property type="entry name" value="ACP-like_sf"/>
</dbReference>
<dbReference type="SUPFAM" id="SSF47336">
    <property type="entry name" value="ACP-like"/>
    <property type="match status" value="1"/>
</dbReference>
<name>A0A1Q4V2N8_9ACTN</name>
<dbReference type="EMBL" id="LFBV01000007">
    <property type="protein sequence ID" value="OKH92142.1"/>
    <property type="molecule type" value="Genomic_DNA"/>
</dbReference>
<gene>
    <name evidence="2" type="ORF">AB852_24585</name>
</gene>
<comment type="caution">
    <text evidence="2">The sequence shown here is derived from an EMBL/GenBank/DDBJ whole genome shotgun (WGS) entry which is preliminary data.</text>
</comment>
<evidence type="ECO:0008006" key="4">
    <source>
        <dbReference type="Google" id="ProtNLM"/>
    </source>
</evidence>
<evidence type="ECO:0000313" key="3">
    <source>
        <dbReference type="Proteomes" id="UP000186455"/>
    </source>
</evidence>
<dbReference type="STRING" id="1048205.AB852_24585"/>
<feature type="region of interest" description="Disordered" evidence="1">
    <location>
        <begin position="77"/>
        <end position="99"/>
    </location>
</feature>
<organism evidence="2 3">
    <name type="scientific">Streptomyces uncialis</name>
    <dbReference type="NCBI Taxonomy" id="1048205"/>
    <lineage>
        <taxon>Bacteria</taxon>
        <taxon>Bacillati</taxon>
        <taxon>Actinomycetota</taxon>
        <taxon>Actinomycetes</taxon>
        <taxon>Kitasatosporales</taxon>
        <taxon>Streptomycetaceae</taxon>
        <taxon>Streptomyces</taxon>
    </lineage>
</organism>
<protein>
    <recommendedName>
        <fullName evidence="4">Carrier domain-containing protein</fullName>
    </recommendedName>
</protein>
<accession>A0A1Q4V2N8</accession>
<dbReference type="RefSeq" id="WP_073792452.1">
    <property type="nucleotide sequence ID" value="NZ_CP109583.1"/>
</dbReference>
<dbReference type="AlphaFoldDB" id="A0A1Q4V2N8"/>
<proteinExistence type="predicted"/>
<evidence type="ECO:0000313" key="2">
    <source>
        <dbReference type="EMBL" id="OKH92142.1"/>
    </source>
</evidence>
<keyword evidence="3" id="KW-1185">Reference proteome</keyword>
<dbReference type="Gene3D" id="1.10.1200.10">
    <property type="entry name" value="ACP-like"/>
    <property type="match status" value="1"/>
</dbReference>
<sequence>MATATEDVLGFFTDASGSPVGLDDDYFADGRANSFFAFELVIFVEHRFQLTVEAEDLDVGNFRTAAGVLAFVRGRTGAPDRLSTSDGTAPRAAPRLLQR</sequence>